<dbReference type="SMART" id="SM00304">
    <property type="entry name" value="HAMP"/>
    <property type="match status" value="2"/>
</dbReference>
<dbReference type="InterPro" id="IPR009875">
    <property type="entry name" value="PilZ_domain"/>
</dbReference>
<dbReference type="InterPro" id="IPR003660">
    <property type="entry name" value="HAMP_dom"/>
</dbReference>
<dbReference type="PRINTS" id="PR00260">
    <property type="entry name" value="CHEMTRNSDUCR"/>
</dbReference>
<evidence type="ECO:0000259" key="9">
    <source>
        <dbReference type="PROSITE" id="PS50192"/>
    </source>
</evidence>
<comment type="similarity">
    <text evidence="4">Belongs to the methyl-accepting chemotaxis (MCP) protein family.</text>
</comment>
<name>A0A560APC3_AZOBR</name>
<feature type="domain" description="HAMP" evidence="10">
    <location>
        <begin position="229"/>
        <end position="282"/>
    </location>
</feature>
<feature type="domain" description="Methyl-accepting transducer" evidence="8">
    <location>
        <begin position="309"/>
        <end position="549"/>
    </location>
</feature>
<dbReference type="GO" id="GO:0006935">
    <property type="term" value="P:chemotaxis"/>
    <property type="evidence" value="ECO:0007669"/>
    <property type="project" value="InterPro"/>
</dbReference>
<dbReference type="SMART" id="SM00283">
    <property type="entry name" value="MA"/>
    <property type="match status" value="1"/>
</dbReference>
<dbReference type="AlphaFoldDB" id="A0A560APC3"/>
<evidence type="ECO:0000256" key="5">
    <source>
        <dbReference type="PROSITE-ProRule" id="PRU00284"/>
    </source>
</evidence>
<dbReference type="EMBL" id="VITF01000015">
    <property type="protein sequence ID" value="TWA62221.1"/>
    <property type="molecule type" value="Genomic_DNA"/>
</dbReference>
<keyword evidence="3 5" id="KW-0807">Transducer</keyword>
<proteinExistence type="inferred from homology"/>
<keyword evidence="2" id="KW-1003">Cell membrane</keyword>
<evidence type="ECO:0000256" key="1">
    <source>
        <dbReference type="ARBA" id="ARBA00004429"/>
    </source>
</evidence>
<feature type="transmembrane region" description="Helical" evidence="7">
    <location>
        <begin position="12"/>
        <end position="32"/>
    </location>
</feature>
<evidence type="ECO:0000256" key="4">
    <source>
        <dbReference type="ARBA" id="ARBA00029447"/>
    </source>
</evidence>
<dbReference type="SUPFAM" id="SSF141371">
    <property type="entry name" value="PilZ domain-like"/>
    <property type="match status" value="1"/>
</dbReference>
<dbReference type="GO" id="GO:0005886">
    <property type="term" value="C:plasma membrane"/>
    <property type="evidence" value="ECO:0007669"/>
    <property type="project" value="UniProtKB-SubCell"/>
</dbReference>
<dbReference type="GO" id="GO:0035438">
    <property type="term" value="F:cyclic-di-GMP binding"/>
    <property type="evidence" value="ECO:0007669"/>
    <property type="project" value="InterPro"/>
</dbReference>
<dbReference type="PROSITE" id="PS50111">
    <property type="entry name" value="CHEMOTAXIS_TRANSDUC_2"/>
    <property type="match status" value="1"/>
</dbReference>
<dbReference type="PANTHER" id="PTHR32089:SF112">
    <property type="entry name" value="LYSOZYME-LIKE PROTEIN-RELATED"/>
    <property type="match status" value="1"/>
</dbReference>
<evidence type="ECO:0000256" key="3">
    <source>
        <dbReference type="ARBA" id="ARBA00023224"/>
    </source>
</evidence>
<dbReference type="PANTHER" id="PTHR32089">
    <property type="entry name" value="METHYL-ACCEPTING CHEMOTAXIS PROTEIN MCPB"/>
    <property type="match status" value="1"/>
</dbReference>
<evidence type="ECO:0000313" key="12">
    <source>
        <dbReference type="Proteomes" id="UP000316083"/>
    </source>
</evidence>
<dbReference type="InterPro" id="IPR004089">
    <property type="entry name" value="MCPsignal_dom"/>
</dbReference>
<evidence type="ECO:0000259" key="10">
    <source>
        <dbReference type="PROSITE" id="PS50885"/>
    </source>
</evidence>
<dbReference type="Gene3D" id="1.10.287.950">
    <property type="entry name" value="Methyl-accepting chemotaxis protein"/>
    <property type="match status" value="1"/>
</dbReference>
<dbReference type="PROSITE" id="PS50192">
    <property type="entry name" value="T_SNARE"/>
    <property type="match status" value="1"/>
</dbReference>
<evidence type="ECO:0000313" key="11">
    <source>
        <dbReference type="EMBL" id="TWA62221.1"/>
    </source>
</evidence>
<dbReference type="PROSITE" id="PS50885">
    <property type="entry name" value="HAMP"/>
    <property type="match status" value="1"/>
</dbReference>
<dbReference type="InterPro" id="IPR004090">
    <property type="entry name" value="Chemotax_Me-accpt_rcpt"/>
</dbReference>
<keyword evidence="7" id="KW-0472">Membrane</keyword>
<evidence type="ECO:0000259" key="8">
    <source>
        <dbReference type="PROSITE" id="PS50111"/>
    </source>
</evidence>
<dbReference type="GO" id="GO:0007165">
    <property type="term" value="P:signal transduction"/>
    <property type="evidence" value="ECO:0007669"/>
    <property type="project" value="UniProtKB-KW"/>
</dbReference>
<organism evidence="11 12">
    <name type="scientific">Azospirillum brasilense</name>
    <dbReference type="NCBI Taxonomy" id="192"/>
    <lineage>
        <taxon>Bacteria</taxon>
        <taxon>Pseudomonadati</taxon>
        <taxon>Pseudomonadota</taxon>
        <taxon>Alphaproteobacteria</taxon>
        <taxon>Rhodospirillales</taxon>
        <taxon>Azospirillaceae</taxon>
        <taxon>Azospirillum</taxon>
    </lineage>
</organism>
<evidence type="ECO:0000256" key="2">
    <source>
        <dbReference type="ARBA" id="ARBA00022519"/>
    </source>
</evidence>
<comment type="caution">
    <text evidence="11">The sequence shown here is derived from an EMBL/GenBank/DDBJ whole genome shotgun (WGS) entry which is preliminary data.</text>
</comment>
<reference evidence="11 12" key="1">
    <citation type="submission" date="2019-06" db="EMBL/GenBank/DDBJ databases">
        <title>Genomic Encyclopedia of Type Strains, Phase IV (KMG-V): Genome sequencing to study the core and pangenomes of soil and plant-associated prokaryotes.</title>
        <authorList>
            <person name="Whitman W."/>
        </authorList>
    </citation>
    <scope>NUCLEOTIDE SEQUENCE [LARGE SCALE GENOMIC DNA]</scope>
    <source>
        <strain evidence="11 12">BR 11796</strain>
    </source>
</reference>
<protein>
    <submittedName>
        <fullName evidence="11">Methyl-accepting chemotaxis sensory transducer</fullName>
    </submittedName>
</protein>
<keyword evidence="7" id="KW-0812">Transmembrane</keyword>
<dbReference type="InterPro" id="IPR000727">
    <property type="entry name" value="T_SNARE_dom"/>
</dbReference>
<feature type="domain" description="T-SNARE coiled-coil homology" evidence="9">
    <location>
        <begin position="475"/>
        <end position="537"/>
    </location>
</feature>
<keyword evidence="6" id="KW-0175">Coiled coil</keyword>
<dbReference type="SUPFAM" id="SSF58104">
    <property type="entry name" value="Methyl-accepting chemotaxis protein (MCP) signaling domain"/>
    <property type="match status" value="1"/>
</dbReference>
<keyword evidence="2" id="KW-0997">Cell inner membrane</keyword>
<dbReference type="Pfam" id="PF00015">
    <property type="entry name" value="MCPsignal"/>
    <property type="match status" value="1"/>
</dbReference>
<dbReference type="Pfam" id="PF00672">
    <property type="entry name" value="HAMP"/>
    <property type="match status" value="1"/>
</dbReference>
<sequence length="686" mass="72294">MNFLHAMTIKRKATLISVFVFIVMAIATFFVAKETSLQEHHLGHVRQTADAVRHKVVPLSELIANIRYDVAQVQQWLTDVSATRGLDGLDDGPAKADEFAKAFTQHAESAHAIALELGLTDMVRSIAATRDAFPPFYELGQRMSRAYVDGGPSAGNAMMGQFDAVAESMDKEMEQLLATMEQVRETRLNSLDAAVSDIESSTATLKTLLTAAAVVALCLIAASILFLRRAVVGPIDRMRVTMTTMAAGDLRAEVGFDGRRDEIGQMADAVRVFREAGLENERLRAEQERAREAGEEERRRALVAMADTVERETRAAVEQVARHAGEMAGNAEAMAASAGMVSDNSQTVAAAASQALANAQTVAAAANELSASIQEIGRQVTASVSVTESAVTKAGSASAIIAHLSTAVERIGAVARLIGDIASQTNLLALNATIEAARAGEAGKGFAVVAGEVKNLASQTARSTEEIAALITDVQSVTRQAVERVSEVAASIDQVSDISSSIAAAVEEQDAATREIARTVNETSHAAQEVSSRIALVSEEANQTGERAGGMRAVAGDVARSIDDLQSVLVRVVRTATSDVDRRHKPRLRIDLPCTIDGAGGGAGKPARIANLSSGGAMILDAPMMAVGTPGTLRASGLSRPVPFLVKSCEPGQLHVKFSLPQADQPVLERDLAALARGLAPNRNAA</sequence>
<gene>
    <name evidence="11" type="ORF">FBZ82_115113</name>
</gene>
<dbReference type="Gene3D" id="6.10.340.10">
    <property type="match status" value="1"/>
</dbReference>
<comment type="subcellular location">
    <subcellularLocation>
        <location evidence="1">Cell inner membrane</location>
        <topology evidence="1">Multi-pass membrane protein</topology>
    </subcellularLocation>
</comment>
<feature type="coiled-coil region" evidence="6">
    <location>
        <begin position="273"/>
        <end position="300"/>
    </location>
</feature>
<keyword evidence="7" id="KW-1133">Transmembrane helix</keyword>
<dbReference type="GO" id="GO:0004888">
    <property type="term" value="F:transmembrane signaling receptor activity"/>
    <property type="evidence" value="ECO:0007669"/>
    <property type="project" value="InterPro"/>
</dbReference>
<dbReference type="CDD" id="cd06225">
    <property type="entry name" value="HAMP"/>
    <property type="match status" value="1"/>
</dbReference>
<dbReference type="Pfam" id="PF07238">
    <property type="entry name" value="PilZ"/>
    <property type="match status" value="1"/>
</dbReference>
<dbReference type="Proteomes" id="UP000316083">
    <property type="component" value="Unassembled WGS sequence"/>
</dbReference>
<evidence type="ECO:0000256" key="7">
    <source>
        <dbReference type="SAM" id="Phobius"/>
    </source>
</evidence>
<evidence type="ECO:0000256" key="6">
    <source>
        <dbReference type="SAM" id="Coils"/>
    </source>
</evidence>
<accession>A0A560APC3</accession>